<feature type="compositionally biased region" description="Polar residues" evidence="1">
    <location>
        <begin position="151"/>
        <end position="160"/>
    </location>
</feature>
<gene>
    <name evidence="2" type="ORF">C8A00DRAFT_17363</name>
</gene>
<evidence type="ECO:0000313" key="3">
    <source>
        <dbReference type="Proteomes" id="UP001302745"/>
    </source>
</evidence>
<sequence>MAPRREILDSEDDDGSDFGDAAAPRDDPHEFETIGASHSAGTDSTDPSFFQRIYDQQKAAADGQDVIPDTAPSGPAASAWTDISSAPPPGQKPQAKDYSSLTSITDPSPASRRPKRTRDIPQAEVIDLTDITTPRKEAASRSSDVWDMPTSARSQRNTRTYGKPKPAQLSLEQEAPLDTMPDTQDPYAFPESTPPTRKTKRGVPPSSSAQQAQDSSPVMLVPTEEAASSDRRTRSSRKKKAGFGGVESSLPDTAVPSLYVTQSTLTASQRQEYRVVSLSSEAMPEGPETLLAAGQSGLGGGELYRSSGATTIAYPTPSRAGLSRLLPESVEELDEGGGVAATSLGHGVEYQQSSPDVLTDMTTTTASRSKRSRIKIVSSAGLASSELEPPSSTRRAKKRRVVREVETNPREPDPLGGAQDDNDAPQQYLHDDTRDASHAKVGVNSETSVPEAEPIDVELIEAPTETPKPPAKGKRGRKKKGSKAEDAEPTPPVEAEPEPTSEVTEPPPTQRKRGRPRKAETAKPQLEPVDEPELQATEVEPDAAPQQPLCEVPDNSRPNSAAGPGRDDSTVVGRDSKENELPVAADKGKAKEKETEKQAVKEVKSGVQKVQYRVGLSKRSRIAPLLKSLKKPV</sequence>
<accession>A0AAN6VH59</accession>
<comment type="caution">
    <text evidence="2">The sequence shown here is derived from an EMBL/GenBank/DDBJ whole genome shotgun (WGS) entry which is preliminary data.</text>
</comment>
<protein>
    <recommendedName>
        <fullName evidence="4">AT hook domain-containing protein</fullName>
    </recommendedName>
</protein>
<keyword evidence="3" id="KW-1185">Reference proteome</keyword>
<feature type="compositionally biased region" description="Low complexity" evidence="1">
    <location>
        <begin position="204"/>
        <end position="217"/>
    </location>
</feature>
<organism evidence="2 3">
    <name type="scientific">Chaetomidium leptoderma</name>
    <dbReference type="NCBI Taxonomy" id="669021"/>
    <lineage>
        <taxon>Eukaryota</taxon>
        <taxon>Fungi</taxon>
        <taxon>Dikarya</taxon>
        <taxon>Ascomycota</taxon>
        <taxon>Pezizomycotina</taxon>
        <taxon>Sordariomycetes</taxon>
        <taxon>Sordariomycetidae</taxon>
        <taxon>Sordariales</taxon>
        <taxon>Chaetomiaceae</taxon>
        <taxon>Chaetomidium</taxon>
    </lineage>
</organism>
<reference evidence="2" key="2">
    <citation type="submission" date="2023-05" db="EMBL/GenBank/DDBJ databases">
        <authorList>
            <consortium name="Lawrence Berkeley National Laboratory"/>
            <person name="Steindorff A."/>
            <person name="Hensen N."/>
            <person name="Bonometti L."/>
            <person name="Westerberg I."/>
            <person name="Brannstrom I.O."/>
            <person name="Guillou S."/>
            <person name="Cros-Aarteil S."/>
            <person name="Calhoun S."/>
            <person name="Haridas S."/>
            <person name="Kuo A."/>
            <person name="Mondo S."/>
            <person name="Pangilinan J."/>
            <person name="Riley R."/>
            <person name="Labutti K."/>
            <person name="Andreopoulos B."/>
            <person name="Lipzen A."/>
            <person name="Chen C."/>
            <person name="Yanf M."/>
            <person name="Daum C."/>
            <person name="Ng V."/>
            <person name="Clum A."/>
            <person name="Ohm R."/>
            <person name="Martin F."/>
            <person name="Silar P."/>
            <person name="Natvig D."/>
            <person name="Lalanne C."/>
            <person name="Gautier V."/>
            <person name="Ament-Velasquez S.L."/>
            <person name="Kruys A."/>
            <person name="Hutchinson M.I."/>
            <person name="Powell A.J."/>
            <person name="Barry K."/>
            <person name="Miller A.N."/>
            <person name="Grigoriev I.V."/>
            <person name="Debuchy R."/>
            <person name="Gladieux P."/>
            <person name="Thoren M.H."/>
            <person name="Johannesson H."/>
        </authorList>
    </citation>
    <scope>NUCLEOTIDE SEQUENCE</scope>
    <source>
        <strain evidence="2">CBS 538.74</strain>
    </source>
</reference>
<evidence type="ECO:0000256" key="1">
    <source>
        <dbReference type="SAM" id="MobiDB-lite"/>
    </source>
</evidence>
<reference evidence="2" key="1">
    <citation type="journal article" date="2023" name="Mol. Phylogenet. Evol.">
        <title>Genome-scale phylogeny and comparative genomics of the fungal order Sordariales.</title>
        <authorList>
            <person name="Hensen N."/>
            <person name="Bonometti L."/>
            <person name="Westerberg I."/>
            <person name="Brannstrom I.O."/>
            <person name="Guillou S."/>
            <person name="Cros-Aarteil S."/>
            <person name="Calhoun S."/>
            <person name="Haridas S."/>
            <person name="Kuo A."/>
            <person name="Mondo S."/>
            <person name="Pangilinan J."/>
            <person name="Riley R."/>
            <person name="LaButti K."/>
            <person name="Andreopoulos B."/>
            <person name="Lipzen A."/>
            <person name="Chen C."/>
            <person name="Yan M."/>
            <person name="Daum C."/>
            <person name="Ng V."/>
            <person name="Clum A."/>
            <person name="Steindorff A."/>
            <person name="Ohm R.A."/>
            <person name="Martin F."/>
            <person name="Silar P."/>
            <person name="Natvig D.O."/>
            <person name="Lalanne C."/>
            <person name="Gautier V."/>
            <person name="Ament-Velasquez S.L."/>
            <person name="Kruys A."/>
            <person name="Hutchinson M.I."/>
            <person name="Powell A.J."/>
            <person name="Barry K."/>
            <person name="Miller A.N."/>
            <person name="Grigoriev I.V."/>
            <person name="Debuchy R."/>
            <person name="Gladieux P."/>
            <person name="Hiltunen Thoren M."/>
            <person name="Johannesson H."/>
        </authorList>
    </citation>
    <scope>NUCLEOTIDE SEQUENCE</scope>
    <source>
        <strain evidence="2">CBS 538.74</strain>
    </source>
</reference>
<feature type="compositionally biased region" description="Basic and acidic residues" evidence="1">
    <location>
        <begin position="402"/>
        <end position="413"/>
    </location>
</feature>
<dbReference type="EMBL" id="MU857027">
    <property type="protein sequence ID" value="KAK4151214.1"/>
    <property type="molecule type" value="Genomic_DNA"/>
</dbReference>
<feature type="compositionally biased region" description="Basic and acidic residues" evidence="1">
    <location>
        <begin position="23"/>
        <end position="32"/>
    </location>
</feature>
<dbReference type="Proteomes" id="UP001302745">
    <property type="component" value="Unassembled WGS sequence"/>
</dbReference>
<dbReference type="AlphaFoldDB" id="A0AAN6VH59"/>
<feature type="region of interest" description="Disordered" evidence="1">
    <location>
        <begin position="1"/>
        <end position="253"/>
    </location>
</feature>
<feature type="region of interest" description="Disordered" evidence="1">
    <location>
        <begin position="331"/>
        <end position="597"/>
    </location>
</feature>
<feature type="compositionally biased region" description="Polar residues" evidence="1">
    <location>
        <begin position="39"/>
        <end position="48"/>
    </location>
</feature>
<proteinExistence type="predicted"/>
<evidence type="ECO:0008006" key="4">
    <source>
        <dbReference type="Google" id="ProtNLM"/>
    </source>
</evidence>
<name>A0AAN6VH59_9PEZI</name>
<feature type="compositionally biased region" description="Basic and acidic residues" evidence="1">
    <location>
        <begin position="429"/>
        <end position="438"/>
    </location>
</feature>
<feature type="compositionally biased region" description="Polar residues" evidence="1">
    <location>
        <begin position="97"/>
        <end position="108"/>
    </location>
</feature>
<feature type="compositionally biased region" description="Basic and acidic residues" evidence="1">
    <location>
        <begin position="565"/>
        <end position="597"/>
    </location>
</feature>
<feature type="compositionally biased region" description="Basic residues" evidence="1">
    <location>
        <begin position="471"/>
        <end position="481"/>
    </location>
</feature>
<evidence type="ECO:0000313" key="2">
    <source>
        <dbReference type="EMBL" id="KAK4151214.1"/>
    </source>
</evidence>